<evidence type="ECO:0000313" key="2">
    <source>
        <dbReference type="Proteomes" id="UP000030140"/>
    </source>
</evidence>
<evidence type="ECO:0008006" key="3">
    <source>
        <dbReference type="Google" id="ProtNLM"/>
    </source>
</evidence>
<dbReference type="AlphaFoldDB" id="A0A0A2GXY7"/>
<protein>
    <recommendedName>
        <fullName evidence="3">Tetratricopeptide repeat protein</fullName>
    </recommendedName>
</protein>
<dbReference type="RefSeq" id="WP_035327337.1">
    <property type="nucleotide sequence ID" value="NZ_CP015125.1"/>
</dbReference>
<dbReference type="OrthoDB" id="732094at2"/>
<gene>
    <name evidence="1" type="ORF">NV36_11280</name>
</gene>
<keyword evidence="2" id="KW-1185">Reference proteome</keyword>
<dbReference type="SUPFAM" id="SSF48452">
    <property type="entry name" value="TPR-like"/>
    <property type="match status" value="1"/>
</dbReference>
<dbReference type="PATRIC" id="fig|1300343.5.peg.1144"/>
<dbReference type="Proteomes" id="UP000030140">
    <property type="component" value="Unassembled WGS sequence"/>
</dbReference>
<proteinExistence type="predicted"/>
<dbReference type="Gene3D" id="1.25.40.10">
    <property type="entry name" value="Tetratricopeptide repeat domain"/>
    <property type="match status" value="1"/>
</dbReference>
<organism evidence="1 2">
    <name type="scientific">Dokdonia donghaensis DSW-1</name>
    <dbReference type="NCBI Taxonomy" id="1300343"/>
    <lineage>
        <taxon>Bacteria</taxon>
        <taxon>Pseudomonadati</taxon>
        <taxon>Bacteroidota</taxon>
        <taxon>Flavobacteriia</taxon>
        <taxon>Flavobacteriales</taxon>
        <taxon>Flavobacteriaceae</taxon>
        <taxon>Dokdonia</taxon>
    </lineage>
</organism>
<dbReference type="EMBL" id="JSAQ01000001">
    <property type="protein sequence ID" value="KGO07358.1"/>
    <property type="molecule type" value="Genomic_DNA"/>
</dbReference>
<accession>A0A0A2GXY7</accession>
<evidence type="ECO:0000313" key="1">
    <source>
        <dbReference type="EMBL" id="KGO07358.1"/>
    </source>
</evidence>
<reference evidence="1 2" key="1">
    <citation type="submission" date="2014-10" db="EMBL/GenBank/DDBJ databases">
        <title>Draft genome sequence of the proteorhodopsin-containing marine bacterium Dokdonia donghaensis.</title>
        <authorList>
            <person name="Gomez-Consarnau L."/>
            <person name="Gonzalez J.M."/>
            <person name="Riedel T."/>
            <person name="Jaenicke S."/>
            <person name="Wagner-Doebler I."/>
            <person name="Fuhrman J.A."/>
        </authorList>
    </citation>
    <scope>NUCLEOTIDE SEQUENCE [LARGE SCALE GENOMIC DNA]</scope>
    <source>
        <strain evidence="1 2">DSW-1</strain>
    </source>
</reference>
<sequence length="490" mass="57737">MSLFSIITSFSKEESDLFIQYIRSRNKRKDTKNIDLYMLLRKGVPVNDIITTLYGSSNRNAYHALSKRLQDSLIDFIATRSFETETSEDMTIFKWILTARILYEQDQIDPAHKLLKKAIKKAKQLDLYTALVEAYHTQIQYSHLHPEQDLPELVAAAQQCHKLFLQQERLNMAYAHIKRTVQFNTALLQQGVQETIEQILADFKIDIQKDLTYKSLYQLLEIINTAAHLDHNFSKALPFITKVYKLIEQKDHVAAKHRFYHIQVLYFMANAHFRVRDFTQAQSYLKLMDEQIGADRRKWESRFRESYLLIHSFVMNYSGSYTTAITSLEEYIKNTKGKSHPDTRLALVVFLTQQGLYKEALGQLNKLKHSDQWYETQLGKDWLIKRDLLTLIIYYELEYVDLAHATLRSFKRKHKSIIRSETRLHSFIAVYTAMHNNPLVIDEDRFRESVKNNFTTSTLKEEDIFMVSFFAWIKSKLDNTPLYDTTLHLL</sequence>
<comment type="caution">
    <text evidence="1">The sequence shown here is derived from an EMBL/GenBank/DDBJ whole genome shotgun (WGS) entry which is preliminary data.</text>
</comment>
<dbReference type="InterPro" id="IPR011990">
    <property type="entry name" value="TPR-like_helical_dom_sf"/>
</dbReference>
<name>A0A0A2GXY7_9FLAO</name>
<dbReference type="KEGG" id="ddo:I597_1130"/>